<dbReference type="RefSeq" id="WP_296952080.1">
    <property type="nucleotide sequence ID" value="NZ_LT599021.1"/>
</dbReference>
<dbReference type="AlphaFoldDB" id="A0A212K9N1"/>
<accession>A0A212K9N1</accession>
<dbReference type="SUPFAM" id="SSF52540">
    <property type="entry name" value="P-loop containing nucleoside triphosphate hydrolases"/>
    <property type="match status" value="1"/>
</dbReference>
<dbReference type="Pfam" id="PF00735">
    <property type="entry name" value="Septin"/>
    <property type="match status" value="1"/>
</dbReference>
<evidence type="ECO:0000313" key="2">
    <source>
        <dbReference type="EMBL" id="SBW08352.1"/>
    </source>
</evidence>
<proteinExistence type="predicted"/>
<evidence type="ECO:0000259" key="1">
    <source>
        <dbReference type="Pfam" id="PF00735"/>
    </source>
</evidence>
<reference evidence="2" key="1">
    <citation type="submission" date="2016-04" db="EMBL/GenBank/DDBJ databases">
        <authorList>
            <person name="Evans L.H."/>
            <person name="Alamgir A."/>
            <person name="Owens N."/>
            <person name="Weber N.D."/>
            <person name="Virtaneva K."/>
            <person name="Barbian K."/>
            <person name="Babar A."/>
            <person name="Rosenke K."/>
        </authorList>
    </citation>
    <scope>NUCLEOTIDE SEQUENCE</scope>
    <source>
        <strain evidence="2">86-2</strain>
    </source>
</reference>
<dbReference type="EMBL" id="FLUL01000001">
    <property type="protein sequence ID" value="SBW08352.1"/>
    <property type="molecule type" value="Genomic_DNA"/>
</dbReference>
<sequence>MSQLNIVVIGKSGVGKSSLLNYLVDKEIFETGVGAPVTSEYFKEYRFTSLENNIEYNLFDTKGIEPSTTEEFLLNIRAKINEYDSCEDIYQMIHTIYYCIASSSKRLEPFEIELINELSEFVTIVLILTKSDLAKGTDIIDMKKYINDVLSPHVQIISICSIEQTTRKGTSLKFGREEVLKHSFMGLWEKLAKILPTELDSLLFYGIKIPTILKTSVNNKLRQYYEQIEIPIPYASSELYLGQLLTFPSLEDLELNNLYQEDLLSIEQLVDCIFCFSKISSNQIDELLIDLKNKRQEKINDVLNFYSRITKQNAKPIITRESDKTLNNLNNLFKEKLAEIESVAKENKTRIKKIKNSSNFFEWTLNLDGRDELRSSYEDLGTLLSSLLDDLGECILEYENSYKIELIQYGYLILKQDEECFDYRQGTINSEIELSKNDRIYYEVLLKCYRNLNFFKGGISRQQRFVLEQLIDTLNISYIRAGLIEDLINSQKMY</sequence>
<dbReference type="PRINTS" id="PR00449">
    <property type="entry name" value="RASTRNSFRMNG"/>
</dbReference>
<dbReference type="InterPro" id="IPR027417">
    <property type="entry name" value="P-loop_NTPase"/>
</dbReference>
<organism evidence="2">
    <name type="scientific">uncultured Dysgonomonas sp</name>
    <dbReference type="NCBI Taxonomy" id="206096"/>
    <lineage>
        <taxon>Bacteria</taxon>
        <taxon>Pseudomonadati</taxon>
        <taxon>Bacteroidota</taxon>
        <taxon>Bacteroidia</taxon>
        <taxon>Bacteroidales</taxon>
        <taxon>Dysgonomonadaceae</taxon>
        <taxon>Dysgonomonas</taxon>
        <taxon>environmental samples</taxon>
    </lineage>
</organism>
<protein>
    <recommendedName>
        <fullName evidence="1">Septin-type G domain-containing protein</fullName>
    </recommendedName>
</protein>
<dbReference type="Gene3D" id="3.40.50.300">
    <property type="entry name" value="P-loop containing nucleotide triphosphate hydrolases"/>
    <property type="match status" value="1"/>
</dbReference>
<dbReference type="GO" id="GO:0005525">
    <property type="term" value="F:GTP binding"/>
    <property type="evidence" value="ECO:0007669"/>
    <property type="project" value="InterPro"/>
</dbReference>
<dbReference type="CDD" id="cd00882">
    <property type="entry name" value="Ras_like_GTPase"/>
    <property type="match status" value="1"/>
</dbReference>
<gene>
    <name evidence="2" type="ORF">KL86DYS2_13353</name>
</gene>
<dbReference type="InterPro" id="IPR030379">
    <property type="entry name" value="G_SEPTIN_dom"/>
</dbReference>
<name>A0A212K9N1_9BACT</name>
<feature type="domain" description="Septin-type G" evidence="1">
    <location>
        <begin position="3"/>
        <end position="161"/>
    </location>
</feature>